<accession>A0A2U1JRV5</accession>
<name>A0A2U1JRV5_9BACI</name>
<keyword evidence="3 14" id="KW-0813">Transport</keyword>
<keyword evidence="5 14" id="KW-0812">Transmembrane</keyword>
<evidence type="ECO:0000313" key="15">
    <source>
        <dbReference type="EMBL" id="PWA07603.1"/>
    </source>
</evidence>
<dbReference type="PANTHER" id="PTHR48086:SF3">
    <property type="entry name" value="SODIUM_PROLINE SYMPORTER"/>
    <property type="match status" value="1"/>
</dbReference>
<evidence type="ECO:0000256" key="5">
    <source>
        <dbReference type="ARBA" id="ARBA00022692"/>
    </source>
</evidence>
<dbReference type="GO" id="GO:0005298">
    <property type="term" value="F:proline:sodium symporter activity"/>
    <property type="evidence" value="ECO:0007669"/>
    <property type="project" value="UniProtKB-UniRule"/>
</dbReference>
<dbReference type="RefSeq" id="WP_116556013.1">
    <property type="nucleotide sequence ID" value="NZ_QCZG01000050.1"/>
</dbReference>
<gene>
    <name evidence="15" type="ORF">DCC39_16575</name>
</gene>
<dbReference type="PROSITE" id="PS50283">
    <property type="entry name" value="NA_SOLUT_SYMP_3"/>
    <property type="match status" value="1"/>
</dbReference>
<evidence type="ECO:0000256" key="11">
    <source>
        <dbReference type="ARBA" id="ARBA00023201"/>
    </source>
</evidence>
<evidence type="ECO:0000256" key="1">
    <source>
        <dbReference type="ARBA" id="ARBA00004651"/>
    </source>
</evidence>
<feature type="transmembrane region" description="Helical" evidence="14">
    <location>
        <begin position="227"/>
        <end position="251"/>
    </location>
</feature>
<evidence type="ECO:0000256" key="4">
    <source>
        <dbReference type="ARBA" id="ARBA00022475"/>
    </source>
</evidence>
<evidence type="ECO:0000256" key="12">
    <source>
        <dbReference type="ARBA" id="ARBA00033708"/>
    </source>
</evidence>
<keyword evidence="11 14" id="KW-0739">Sodium transport</keyword>
<feature type="transmembrane region" description="Helical" evidence="14">
    <location>
        <begin position="319"/>
        <end position="347"/>
    </location>
</feature>
<dbReference type="NCBIfam" id="TIGR00813">
    <property type="entry name" value="sss"/>
    <property type="match status" value="1"/>
</dbReference>
<comment type="similarity">
    <text evidence="2 13">Belongs to the sodium:solute symporter (SSF) (TC 2.A.21) family.</text>
</comment>
<dbReference type="CDD" id="cd11475">
    <property type="entry name" value="SLC5sbd_PutP"/>
    <property type="match status" value="1"/>
</dbReference>
<feature type="transmembrane region" description="Helical" evidence="14">
    <location>
        <begin position="65"/>
        <end position="91"/>
    </location>
</feature>
<dbReference type="InterPro" id="IPR001734">
    <property type="entry name" value="Na/solute_symporter"/>
</dbReference>
<keyword evidence="14" id="KW-0029">Amino-acid transport</keyword>
<dbReference type="OrthoDB" id="9814523at2"/>
<dbReference type="Pfam" id="PF00474">
    <property type="entry name" value="SSF"/>
    <property type="match status" value="1"/>
</dbReference>
<feature type="transmembrane region" description="Helical" evidence="14">
    <location>
        <begin position="368"/>
        <end position="388"/>
    </location>
</feature>
<evidence type="ECO:0000256" key="9">
    <source>
        <dbReference type="ARBA" id="ARBA00023065"/>
    </source>
</evidence>
<feature type="transmembrane region" description="Helical" evidence="14">
    <location>
        <begin position="272"/>
        <end position="299"/>
    </location>
</feature>
<protein>
    <recommendedName>
        <fullName evidence="14">Sodium/proline symporter</fullName>
    </recommendedName>
    <alternativeName>
        <fullName evidence="14">Proline permease</fullName>
    </alternativeName>
</protein>
<dbReference type="InterPro" id="IPR038377">
    <property type="entry name" value="Na/Glc_symporter_sf"/>
</dbReference>
<dbReference type="GO" id="GO:0031402">
    <property type="term" value="F:sodium ion binding"/>
    <property type="evidence" value="ECO:0007669"/>
    <property type="project" value="UniProtKB-UniRule"/>
</dbReference>
<comment type="function">
    <text evidence="14">Catalyzes the sodium-dependent uptake of extracellular L-proline.</text>
</comment>
<organism evidence="15 16">
    <name type="scientific">Pueribacillus theae</name>
    <dbReference type="NCBI Taxonomy" id="2171751"/>
    <lineage>
        <taxon>Bacteria</taxon>
        <taxon>Bacillati</taxon>
        <taxon>Bacillota</taxon>
        <taxon>Bacilli</taxon>
        <taxon>Bacillales</taxon>
        <taxon>Bacillaceae</taxon>
        <taxon>Pueribacillus</taxon>
    </lineage>
</organism>
<comment type="catalytic activity">
    <reaction evidence="12">
        <text>L-proline(in) + Na(+)(in) = L-proline(out) + Na(+)(out)</text>
        <dbReference type="Rhea" id="RHEA:28967"/>
        <dbReference type="ChEBI" id="CHEBI:29101"/>
        <dbReference type="ChEBI" id="CHEBI:60039"/>
    </reaction>
</comment>
<feature type="transmembrane region" description="Helical" evidence="14">
    <location>
        <begin position="160"/>
        <end position="181"/>
    </location>
</feature>
<dbReference type="PANTHER" id="PTHR48086">
    <property type="entry name" value="SODIUM/PROLINE SYMPORTER-RELATED"/>
    <property type="match status" value="1"/>
</dbReference>
<dbReference type="AlphaFoldDB" id="A0A2U1JRV5"/>
<evidence type="ECO:0000256" key="13">
    <source>
        <dbReference type="RuleBase" id="RU362091"/>
    </source>
</evidence>
<dbReference type="InterPro" id="IPR011851">
    <property type="entry name" value="Na/Pro_symporter"/>
</dbReference>
<keyword evidence="8 14" id="KW-0915">Sodium</keyword>
<feature type="transmembrane region" description="Helical" evidence="14">
    <location>
        <begin position="450"/>
        <end position="471"/>
    </location>
</feature>
<dbReference type="GO" id="GO:0015824">
    <property type="term" value="P:proline transport"/>
    <property type="evidence" value="ECO:0007669"/>
    <property type="project" value="UniProtKB-UniRule"/>
</dbReference>
<evidence type="ECO:0000256" key="3">
    <source>
        <dbReference type="ARBA" id="ARBA00022448"/>
    </source>
</evidence>
<keyword evidence="4 14" id="KW-1003">Cell membrane</keyword>
<feature type="transmembrane region" description="Helical" evidence="14">
    <location>
        <begin position="394"/>
        <end position="418"/>
    </location>
</feature>
<evidence type="ECO:0000313" key="16">
    <source>
        <dbReference type="Proteomes" id="UP000245998"/>
    </source>
</evidence>
<evidence type="ECO:0000256" key="8">
    <source>
        <dbReference type="ARBA" id="ARBA00023053"/>
    </source>
</evidence>
<dbReference type="GO" id="GO:0005886">
    <property type="term" value="C:plasma membrane"/>
    <property type="evidence" value="ECO:0007669"/>
    <property type="project" value="UniProtKB-SubCell"/>
</dbReference>
<proteinExistence type="inferred from homology"/>
<comment type="caution">
    <text evidence="15">The sequence shown here is derived from an EMBL/GenBank/DDBJ whole genome shotgun (WGS) entry which is preliminary data.</text>
</comment>
<dbReference type="InterPro" id="IPR050277">
    <property type="entry name" value="Sodium:Solute_Symporter"/>
</dbReference>
<dbReference type="Gene3D" id="1.20.1730.10">
    <property type="entry name" value="Sodium/glucose cotransporter"/>
    <property type="match status" value="1"/>
</dbReference>
<feature type="transmembrane region" description="Helical" evidence="14">
    <location>
        <begin position="5"/>
        <end position="23"/>
    </location>
</feature>
<feature type="transmembrane region" description="Helical" evidence="14">
    <location>
        <begin position="188"/>
        <end position="207"/>
    </location>
</feature>
<feature type="transmembrane region" description="Helical" evidence="14">
    <location>
        <begin position="425"/>
        <end position="444"/>
    </location>
</feature>
<evidence type="ECO:0000256" key="10">
    <source>
        <dbReference type="ARBA" id="ARBA00023136"/>
    </source>
</evidence>
<feature type="transmembrane region" description="Helical" evidence="14">
    <location>
        <begin position="121"/>
        <end position="140"/>
    </location>
</feature>
<comment type="subcellular location">
    <subcellularLocation>
        <location evidence="1 14">Cell membrane</location>
        <topology evidence="1 14">Multi-pass membrane protein</topology>
    </subcellularLocation>
</comment>
<keyword evidence="16" id="KW-1185">Reference proteome</keyword>
<keyword evidence="7 14" id="KW-1133">Transmembrane helix</keyword>
<keyword evidence="10 14" id="KW-0472">Membrane</keyword>
<sequence>MSIVILIELIIYFVAMLLIGVYFSRKELGYDDYHLGGNKLSGWVLAFSERSTEASAWLLLGATGFAFSTGLSSIWLFIGMLGGIIVSWLFLAKKFMEERIKYNVLTLPDYLSARFPKHGNLIRAIGALIIIPFFTFYVGAQFGGAGNTLEQTMGIQSLTGILVIAAVVIIYACLGGFLSVVWTDAIQAILMVLTLVVLPIVALFKIGVEDLSIIDALVQAGNGVNSWTGGVTGFAVGILIYTNLSWAFGFLGGQPHISARFMALRSEKDVKTGRNVAITWGVLAYGGSFLIGITGITLYGSGNVENVEMILPIMLTDLLPVWLVGILLSGILAAIMSTASSQLLVVTSSISEDVLHKIMGLKLTEKQFVVISRITVIIVGIIGLIFGLMSKSLIYVVVGWAWAGVGNSFGAAVLLTFFWKRVSGAGIIAALLTGSISTIIWISTPLEDIFTSRGATLVLALLAGVIISLAIPDKKDFSTEKEEGIKTI</sequence>
<dbReference type="EMBL" id="QCZG01000050">
    <property type="protein sequence ID" value="PWA07603.1"/>
    <property type="molecule type" value="Genomic_DNA"/>
</dbReference>
<dbReference type="Proteomes" id="UP000245998">
    <property type="component" value="Unassembled WGS sequence"/>
</dbReference>
<evidence type="ECO:0000256" key="6">
    <source>
        <dbReference type="ARBA" id="ARBA00022847"/>
    </source>
</evidence>
<evidence type="ECO:0000256" key="2">
    <source>
        <dbReference type="ARBA" id="ARBA00006434"/>
    </source>
</evidence>
<reference evidence="15 16" key="1">
    <citation type="submission" date="2018-04" db="EMBL/GenBank/DDBJ databases">
        <title>Camelliibacillus theae gen. nov., sp. nov., isolated from Pu'er tea.</title>
        <authorList>
            <person name="Niu L."/>
        </authorList>
    </citation>
    <scope>NUCLEOTIDE SEQUENCE [LARGE SCALE GENOMIC DNA]</scope>
    <source>
        <strain evidence="15 16">T8</strain>
    </source>
</reference>
<evidence type="ECO:0000256" key="7">
    <source>
        <dbReference type="ARBA" id="ARBA00022989"/>
    </source>
</evidence>
<evidence type="ECO:0000256" key="14">
    <source>
        <dbReference type="RuleBase" id="RU366012"/>
    </source>
</evidence>
<keyword evidence="6 14" id="KW-0769">Symport</keyword>
<keyword evidence="9 14" id="KW-0406">Ion transport</keyword>